<protein>
    <submittedName>
        <fullName evidence="1">Uncharacterized protein</fullName>
    </submittedName>
</protein>
<gene>
    <name evidence="1" type="ORF">XarjCFBP7645_09445</name>
</gene>
<sequence length="130" mass="14431">MTELTTIVAAERVIDIKHPATEAPVGLRITLLPDTHPNVRAASRKALNDRLMGKGKITAEKMEQGRTDMLVASVGGWEWQGDLTFHGSKPALTDEALRKVLKELPWISDQLEVELGNRAEFFRSPEGEDL</sequence>
<organism evidence="1 2">
    <name type="scientific">Xanthomonas arboricola</name>
    <dbReference type="NCBI Taxonomy" id="56448"/>
    <lineage>
        <taxon>Bacteria</taxon>
        <taxon>Pseudomonadati</taxon>
        <taxon>Pseudomonadota</taxon>
        <taxon>Gammaproteobacteria</taxon>
        <taxon>Lysobacterales</taxon>
        <taxon>Lysobacteraceae</taxon>
        <taxon>Xanthomonas</taxon>
    </lineage>
</organism>
<dbReference type="Proteomes" id="UP000239204">
    <property type="component" value="Unassembled WGS sequence"/>
</dbReference>
<dbReference type="EMBL" id="MIGY01000002">
    <property type="protein sequence ID" value="PPU07816.1"/>
    <property type="molecule type" value="Genomic_DNA"/>
</dbReference>
<name>A0A2S7ADN5_9XANT</name>
<reference evidence="1 2" key="1">
    <citation type="submission" date="2016-08" db="EMBL/GenBank/DDBJ databases">
        <title>Evolution of the type three secretion system and type three effector repertoires in Xanthomonas.</title>
        <authorList>
            <person name="Merda D."/>
            <person name="Briand M."/>
            <person name="Bosis E."/>
            <person name="Rousseau C."/>
            <person name="Portier P."/>
            <person name="Jacques M.-A."/>
            <person name="Fischer-Le Saux M."/>
        </authorList>
    </citation>
    <scope>NUCLEOTIDE SEQUENCE [LARGE SCALE GENOMIC DNA]</scope>
    <source>
        <strain evidence="1 2">CFBP 7645</strain>
    </source>
</reference>
<dbReference type="AlphaFoldDB" id="A0A2S7ADN5"/>
<evidence type="ECO:0000313" key="1">
    <source>
        <dbReference type="EMBL" id="PPU07816.1"/>
    </source>
</evidence>
<comment type="caution">
    <text evidence="1">The sequence shown here is derived from an EMBL/GenBank/DDBJ whole genome shotgun (WGS) entry which is preliminary data.</text>
</comment>
<evidence type="ECO:0000313" key="2">
    <source>
        <dbReference type="Proteomes" id="UP000239204"/>
    </source>
</evidence>
<dbReference type="RefSeq" id="WP_104532484.1">
    <property type="nucleotide sequence ID" value="NZ_MIGY01000002.1"/>
</dbReference>
<proteinExistence type="predicted"/>
<accession>A0A2S7ADN5</accession>